<keyword evidence="10" id="KW-1185">Reference proteome</keyword>
<dbReference type="EnsemblMetazoa" id="XM_011406456.2">
    <property type="protein sequence ID" value="XP_011404758.1"/>
    <property type="gene ID" value="LOC105313219"/>
</dbReference>
<dbReference type="InterPro" id="IPR051712">
    <property type="entry name" value="ARTD-AVP"/>
</dbReference>
<dbReference type="EC" id="2.4.2.-" evidence="5"/>
<dbReference type="InterPro" id="IPR012677">
    <property type="entry name" value="Nucleotide-bd_a/b_plait_sf"/>
</dbReference>
<accession>A0A1X7ULQ3</accession>
<proteinExistence type="inferred from homology"/>
<keyword evidence="2" id="KW-0539">Nucleus</keyword>
<dbReference type="InterPro" id="IPR000504">
    <property type="entry name" value="RRM_dom"/>
</dbReference>
<dbReference type="InterPro" id="IPR035979">
    <property type="entry name" value="RBD_domain_sf"/>
</dbReference>
<evidence type="ECO:0000256" key="5">
    <source>
        <dbReference type="RuleBase" id="RU362114"/>
    </source>
</evidence>
<evidence type="ECO:0000313" key="9">
    <source>
        <dbReference type="EnsemblMetazoa" id="Aqu2.1.28357_001"/>
    </source>
</evidence>
<dbReference type="eggNOG" id="KOG2633">
    <property type="taxonomic scope" value="Eukaryota"/>
</dbReference>
<dbReference type="PROSITE" id="PS51059">
    <property type="entry name" value="PARP_CATALYTIC"/>
    <property type="match status" value="1"/>
</dbReference>
<dbReference type="SUPFAM" id="SSF117839">
    <property type="entry name" value="WWE domain"/>
    <property type="match status" value="1"/>
</dbReference>
<evidence type="ECO:0000256" key="4">
    <source>
        <dbReference type="PROSITE-ProRule" id="PRU00176"/>
    </source>
</evidence>
<dbReference type="InterPro" id="IPR004170">
    <property type="entry name" value="WWE_dom"/>
</dbReference>
<protein>
    <recommendedName>
        <fullName evidence="5">Poly [ADP-ribose] polymerase</fullName>
        <shortName evidence="5">PARP</shortName>
        <ecNumber evidence="5">2.4.2.-</ecNumber>
    </recommendedName>
</protein>
<dbReference type="Pfam" id="PF00076">
    <property type="entry name" value="RRM_1"/>
    <property type="match status" value="1"/>
</dbReference>
<dbReference type="InterPro" id="IPR012317">
    <property type="entry name" value="Poly(ADP-ribose)pol_cat_dom"/>
</dbReference>
<dbReference type="SMART" id="SM00360">
    <property type="entry name" value="RRM"/>
    <property type="match status" value="2"/>
</dbReference>
<dbReference type="Proteomes" id="UP000007879">
    <property type="component" value="Unassembled WGS sequence"/>
</dbReference>
<dbReference type="Gene3D" id="3.30.720.50">
    <property type="match status" value="1"/>
</dbReference>
<dbReference type="Pfam" id="PF00644">
    <property type="entry name" value="PARP"/>
    <property type="match status" value="1"/>
</dbReference>
<dbReference type="AlphaFoldDB" id="A0A1X7ULQ3"/>
<comment type="similarity">
    <text evidence="3">Belongs to the ARTD/PARP family.</text>
</comment>
<reference evidence="9" key="2">
    <citation type="submission" date="2017-05" db="UniProtKB">
        <authorList>
            <consortium name="EnsemblMetazoa"/>
        </authorList>
    </citation>
    <scope>IDENTIFICATION</scope>
</reference>
<feature type="compositionally biased region" description="Basic and acidic residues" evidence="6">
    <location>
        <begin position="27"/>
        <end position="36"/>
    </location>
</feature>
<dbReference type="GO" id="GO:0005634">
    <property type="term" value="C:nucleus"/>
    <property type="evidence" value="ECO:0007669"/>
    <property type="project" value="UniProtKB-SubCell"/>
</dbReference>
<dbReference type="PROSITE" id="PS50102">
    <property type="entry name" value="RRM"/>
    <property type="match status" value="1"/>
</dbReference>
<feature type="compositionally biased region" description="Polar residues" evidence="6">
    <location>
        <begin position="47"/>
        <end position="58"/>
    </location>
</feature>
<keyword evidence="4" id="KW-0694">RNA-binding</keyword>
<name>A0A1X7ULQ3_AMPQE</name>
<gene>
    <name evidence="9" type="primary">105313219</name>
</gene>
<reference evidence="10" key="1">
    <citation type="journal article" date="2010" name="Nature">
        <title>The Amphimedon queenslandica genome and the evolution of animal complexity.</title>
        <authorList>
            <person name="Srivastava M."/>
            <person name="Simakov O."/>
            <person name="Chapman J."/>
            <person name="Fahey B."/>
            <person name="Gauthier M.E."/>
            <person name="Mitros T."/>
            <person name="Richards G.S."/>
            <person name="Conaco C."/>
            <person name="Dacre M."/>
            <person name="Hellsten U."/>
            <person name="Larroux C."/>
            <person name="Putnam N.H."/>
            <person name="Stanke M."/>
            <person name="Adamska M."/>
            <person name="Darling A."/>
            <person name="Degnan S.M."/>
            <person name="Oakley T.H."/>
            <person name="Plachetzki D.C."/>
            <person name="Zhai Y."/>
            <person name="Adamski M."/>
            <person name="Calcino A."/>
            <person name="Cummins S.F."/>
            <person name="Goodstein D.M."/>
            <person name="Harris C."/>
            <person name="Jackson D.J."/>
            <person name="Leys S.P."/>
            <person name="Shu S."/>
            <person name="Woodcroft B.J."/>
            <person name="Vervoort M."/>
            <person name="Kosik K.S."/>
            <person name="Manning G."/>
            <person name="Degnan B.M."/>
            <person name="Rokhsar D.S."/>
        </authorList>
    </citation>
    <scope>NUCLEOTIDE SEQUENCE [LARGE SCALE GENOMIC DNA]</scope>
</reference>
<dbReference type="GO" id="GO:0003950">
    <property type="term" value="F:NAD+ poly-ADP-ribosyltransferase activity"/>
    <property type="evidence" value="ECO:0007669"/>
    <property type="project" value="UniProtKB-UniRule"/>
</dbReference>
<dbReference type="InParanoid" id="A0A1X7ULQ3"/>
<evidence type="ECO:0000313" key="10">
    <source>
        <dbReference type="Proteomes" id="UP000007879"/>
    </source>
</evidence>
<dbReference type="CDD" id="cd00590">
    <property type="entry name" value="RRM_SF"/>
    <property type="match status" value="2"/>
</dbReference>
<feature type="domain" description="RRM" evidence="7">
    <location>
        <begin position="61"/>
        <end position="132"/>
    </location>
</feature>
<dbReference type="OrthoDB" id="438889at2759"/>
<evidence type="ECO:0000259" key="8">
    <source>
        <dbReference type="PROSITE" id="PS51059"/>
    </source>
</evidence>
<keyword evidence="5" id="KW-0520">NAD</keyword>
<dbReference type="PANTHER" id="PTHR45740">
    <property type="entry name" value="POLY [ADP-RIBOSE] POLYMERASE"/>
    <property type="match status" value="1"/>
</dbReference>
<feature type="domain" description="PARP catalytic" evidence="8">
    <location>
        <begin position="566"/>
        <end position="758"/>
    </location>
</feature>
<dbReference type="KEGG" id="aqu:105313219"/>
<sequence>MKKQRRRRSTTERSLASPAPPFLPPQRDVRYTESPRGHSHCGPAGTNKWNPPSPTATGEQYTLKVTNLSPDVTQEEMELVCGSYSDYQSLKVNDGGYAYVNFLSQKGAERAMECLRKVEFNGQCPTVKLHKKQPTIQSQPHSHYGQTSSIPPYRPFTSHSPAPTVSLPQLQAQQVETTTLKVTLHGGHDITGEAIEEYFGQFGKVCGTPAIIQGKPDYAYVNFKTSHEAKAACNPSKVQFDGIVMIIKLSNKAPASTSSKLVTFEDNSLVNVITTCKLHELEDRLSSAVTAKSSKDSKGVRISGDKDKVDEAESIVRSYMKHLQGQIISESMYLHCQFIPLLKDPQVFQTIEQQLGVEFNVILPNGSTKSLATFSNTISSLMSSGSSPFKIESVSEYVSDIGAVSWKFFDDHEFTFMSAADSAEIEKRYQKYLRSQTPSSYIRGGWKYRYDFDKMVQVNTITNKQRIIDSLSLCLSCHGLEKDVRASTASLHEKLEGMIIKETLEGCSANIAKPIIKLARLFCIKVDPLLDDKILFSGDRDYITKVSLALEKKRLEEKVKQDKLPRPLEWESQTSDIELKNITPSSSEWVKVKSAVKKTMTEAKIVQIERIQNKYLYDKYALCKKRMHKKNNGQVNEKWLFHGSRGVSPERIYKSEHGFDFRYGGQGLWGKGAYFAVNASYSGGSYAFNSPQGRQIFLAFVLTGDSKAMGSDKSLVTPPKKEDGSGDYDSVNGLSGSSQVYIVYDHDKSYPAYLITFQ</sequence>
<dbReference type="InterPro" id="IPR037197">
    <property type="entry name" value="WWE_dom_sf"/>
</dbReference>
<dbReference type="PANTHER" id="PTHR45740:SF2">
    <property type="entry name" value="POLY [ADP-RIBOSE] POLYMERASE"/>
    <property type="match status" value="1"/>
</dbReference>
<dbReference type="EnsemblMetazoa" id="Aqu2.1.28357_001">
    <property type="protein sequence ID" value="Aqu2.1.28357_001"/>
    <property type="gene ID" value="Aqu2.1.28357"/>
</dbReference>
<dbReference type="Gene3D" id="3.30.70.330">
    <property type="match status" value="2"/>
</dbReference>
<dbReference type="SUPFAM" id="SSF54928">
    <property type="entry name" value="RNA-binding domain, RBD"/>
    <property type="match status" value="2"/>
</dbReference>
<dbReference type="GO" id="GO:1990404">
    <property type="term" value="F:NAD+-protein mono-ADP-ribosyltransferase activity"/>
    <property type="evidence" value="ECO:0007669"/>
    <property type="project" value="TreeGrafter"/>
</dbReference>
<keyword evidence="5" id="KW-0328">Glycosyltransferase</keyword>
<dbReference type="Gene3D" id="3.90.228.10">
    <property type="match status" value="1"/>
</dbReference>
<dbReference type="Pfam" id="PF02825">
    <property type="entry name" value="WWE"/>
    <property type="match status" value="1"/>
</dbReference>
<comment type="subcellular location">
    <subcellularLocation>
        <location evidence="1">Nucleus</location>
    </subcellularLocation>
</comment>
<dbReference type="SUPFAM" id="SSF56399">
    <property type="entry name" value="ADP-ribosylation"/>
    <property type="match status" value="1"/>
</dbReference>
<evidence type="ECO:0000256" key="1">
    <source>
        <dbReference type="ARBA" id="ARBA00004123"/>
    </source>
</evidence>
<feature type="region of interest" description="Disordered" evidence="6">
    <location>
        <begin position="1"/>
        <end position="58"/>
    </location>
</feature>
<evidence type="ECO:0000259" key="7">
    <source>
        <dbReference type="PROSITE" id="PS50102"/>
    </source>
</evidence>
<organism evidence="9">
    <name type="scientific">Amphimedon queenslandica</name>
    <name type="common">Sponge</name>
    <dbReference type="NCBI Taxonomy" id="400682"/>
    <lineage>
        <taxon>Eukaryota</taxon>
        <taxon>Metazoa</taxon>
        <taxon>Porifera</taxon>
        <taxon>Demospongiae</taxon>
        <taxon>Heteroscleromorpha</taxon>
        <taxon>Haplosclerida</taxon>
        <taxon>Niphatidae</taxon>
        <taxon>Amphimedon</taxon>
    </lineage>
</organism>
<evidence type="ECO:0000256" key="6">
    <source>
        <dbReference type="SAM" id="MobiDB-lite"/>
    </source>
</evidence>
<dbReference type="GO" id="GO:0003723">
    <property type="term" value="F:RNA binding"/>
    <property type="evidence" value="ECO:0007669"/>
    <property type="project" value="UniProtKB-UniRule"/>
</dbReference>
<evidence type="ECO:0000256" key="3">
    <source>
        <dbReference type="ARBA" id="ARBA00024347"/>
    </source>
</evidence>
<keyword evidence="5" id="KW-0808">Transferase</keyword>
<evidence type="ECO:0000256" key="2">
    <source>
        <dbReference type="ARBA" id="ARBA00023242"/>
    </source>
</evidence>